<dbReference type="EMBL" id="JMSN01000002">
    <property type="protein sequence ID" value="KDN53399.1"/>
    <property type="molecule type" value="Genomic_DNA"/>
</dbReference>
<dbReference type="InterPro" id="IPR055334">
    <property type="entry name" value="PEX8-like"/>
</dbReference>
<dbReference type="PANTHER" id="PTHR39214:SF1">
    <property type="entry name" value="MICROBODY (PEROXISOME) BIOGENESIS PROTEIN PEROXIN 8 (EUROFUNG)"/>
    <property type="match status" value="1"/>
</dbReference>
<comment type="caution">
    <text evidence="2">The sequence shown here is derived from an EMBL/GenBank/DDBJ whole genome shotgun (WGS) entry which is preliminary data.</text>
</comment>
<dbReference type="AlphaFoldDB" id="A0A066WQY2"/>
<feature type="region of interest" description="Disordered" evidence="1">
    <location>
        <begin position="760"/>
        <end position="780"/>
    </location>
</feature>
<dbReference type="Proteomes" id="UP000027361">
    <property type="component" value="Unassembled WGS sequence"/>
</dbReference>
<sequence length="846" mass="93050">MQSDTFIEPDERLGTFTSLLKAPPASSTHLSLLDDNTLYGSIAYYLSGLQDEYASTFASVVATSGSFWAAHGREASLSSGVDEASVAALLSRATNLSRAVAQATTRRVELLLKSRLGSVGWGTKRKLYNWVTSIILACRYDISASLPDPAPTEMQALQGQPIPRLAILSGLLLGLHAVKEEQKTSGQAQSALSLRSCLRKVEDEWIVSFSECLELVGQIYLPQTTATSRQQSNPRDAWEQEFRKHEQAQMDSDPSHFTNRRKRWGVSLTLAAQVVQYVPQRKLETLPVQSLLYVASDAMLGIFEHHDVLQRIAEDVTRSGEDDKLNIASDSETARRVKALAGDKLYPWLGPISQLVAVGLSQATLQLSLADLSALALIRPADSTPANLEPFFTRVRVLSEHIGMLWLGSELAGTDNDQINMDSRETTKQLWNTFKSYIFCLTMPFDSLMEAVIDMCPSPTVPIAARPPHKSGLTGRWPAVASSNLPPQFLSIVQSILQTYGHLYWIVSAFGSNGFTAYTHIFYSSLDIIGRDAEACVALMELIEPTDSLGKKLEMNDAKRSAITYYLDVAEQLTASLPDEIIEARLLPTCRPYLDDPRFRTTFESAHSVVLAIFSSQKRVCMSLVPYYVDILLRSYPSLLTSVQLDHAFSTIVNTASDTDDAVAWWALMQLDDAIDRQRLLVNGEDSGEPVSTPSQDFDATATSRKLEAAGPAENPSPDEALQALEMTYISQLSSINLTLLRSALSRVQTFIRAAAQLDATPVQPQQQESEGKDASTASVARVSGAVATLGRKGRGKHRKNESLSKGRAKVLALCGHIFDVLAQLDASTREEGLRWWTEHRIEFGV</sequence>
<organism evidence="2 3">
    <name type="scientific">Tilletiaria anomala (strain ATCC 24038 / CBS 436.72 / UBC 951)</name>
    <dbReference type="NCBI Taxonomy" id="1037660"/>
    <lineage>
        <taxon>Eukaryota</taxon>
        <taxon>Fungi</taxon>
        <taxon>Dikarya</taxon>
        <taxon>Basidiomycota</taxon>
        <taxon>Ustilaginomycotina</taxon>
        <taxon>Exobasidiomycetes</taxon>
        <taxon>Georgefischeriales</taxon>
        <taxon>Tilletiariaceae</taxon>
        <taxon>Tilletiaria</taxon>
    </lineage>
</organism>
<dbReference type="InParanoid" id="A0A066WQY2"/>
<dbReference type="RefSeq" id="XP_013246238.1">
    <property type="nucleotide sequence ID" value="XM_013390784.1"/>
</dbReference>
<evidence type="ECO:0000256" key="1">
    <source>
        <dbReference type="SAM" id="MobiDB-lite"/>
    </source>
</evidence>
<reference evidence="2 3" key="1">
    <citation type="submission" date="2014-05" db="EMBL/GenBank/DDBJ databases">
        <title>Draft genome sequence of a rare smut relative, Tilletiaria anomala UBC 951.</title>
        <authorList>
            <consortium name="DOE Joint Genome Institute"/>
            <person name="Toome M."/>
            <person name="Kuo A."/>
            <person name="Henrissat B."/>
            <person name="Lipzen A."/>
            <person name="Tritt A."/>
            <person name="Yoshinaga Y."/>
            <person name="Zane M."/>
            <person name="Barry K."/>
            <person name="Grigoriev I.V."/>
            <person name="Spatafora J.W."/>
            <person name="Aimea M.C."/>
        </authorList>
    </citation>
    <scope>NUCLEOTIDE SEQUENCE [LARGE SCALE GENOMIC DNA]</scope>
    <source>
        <strain evidence="2 3">UBC 951</strain>
    </source>
</reference>
<name>A0A066WQY2_TILAU</name>
<evidence type="ECO:0000313" key="3">
    <source>
        <dbReference type="Proteomes" id="UP000027361"/>
    </source>
</evidence>
<accession>A0A066WQY2</accession>
<dbReference type="GeneID" id="25263481"/>
<dbReference type="OrthoDB" id="2357318at2759"/>
<evidence type="ECO:0000313" key="2">
    <source>
        <dbReference type="EMBL" id="KDN53399.1"/>
    </source>
</evidence>
<dbReference type="PANTHER" id="PTHR39214">
    <property type="entry name" value="MICROBODY (PEROXISOME) BIOGENESIS PROTEIN PEROXIN 8 (EUROFUNG)"/>
    <property type="match status" value="1"/>
</dbReference>
<keyword evidence="3" id="KW-1185">Reference proteome</keyword>
<gene>
    <name evidence="2" type="ORF">K437DRAFT_253095</name>
</gene>
<dbReference type="HOGENOM" id="CLU_318107_0_0_1"/>
<proteinExistence type="predicted"/>
<dbReference type="OMA" id="EEGLRWW"/>
<dbReference type="STRING" id="1037660.A0A066WQY2"/>
<protein>
    <submittedName>
        <fullName evidence="2">Uncharacterized protein</fullName>
    </submittedName>
</protein>